<accession>A0A0A0RS14</accession>
<evidence type="ECO:0000313" key="2">
    <source>
        <dbReference type="Proteomes" id="UP000201191"/>
    </source>
</evidence>
<dbReference type="GeneID" id="26131771"/>
<protein>
    <submittedName>
        <fullName evidence="1">Uncharacterized protein</fullName>
    </submittedName>
</protein>
<name>A0A0A0RS14_9VIRU</name>
<proteinExistence type="predicted"/>
<dbReference type="Proteomes" id="UP000201191">
    <property type="component" value="Segment"/>
</dbReference>
<dbReference type="EMBL" id="KM502589">
    <property type="protein sequence ID" value="AIW01884.1"/>
    <property type="molecule type" value="Genomic_DNA"/>
</dbReference>
<reference evidence="1 2" key="1">
    <citation type="journal article" date="2014" name="J. Virol.">
        <title>Three novel virophage genomes discovered from Yellowstone Lake metagenomes.</title>
        <authorList>
            <person name="Zhou J."/>
            <person name="Sun D."/>
            <person name="Childers A."/>
            <person name="McDermott T.R."/>
            <person name="Wang Y."/>
            <person name="Liles M.R."/>
        </authorList>
    </citation>
    <scope>NUCLEOTIDE SEQUENCE [LARGE SCALE GENOMIC DNA]</scope>
</reference>
<dbReference type="RefSeq" id="YP_009177809.1">
    <property type="nucleotide sequence ID" value="NC_028269.1"/>
</dbReference>
<organism evidence="1 2">
    <name type="scientific">Yellowstone Lake virophage 5</name>
    <dbReference type="NCBI Taxonomy" id="1557033"/>
    <lineage>
        <taxon>Viruses</taxon>
        <taxon>Varidnaviria</taxon>
        <taxon>Bamfordvirae</taxon>
        <taxon>Preplasmiviricota</taxon>
        <taxon>Polisuviricotina</taxon>
        <taxon>Virophaviricetes</taxon>
        <taxon>Priklausovirales</taxon>
        <taxon>Burtonviroviridae</taxon>
        <taxon>Burquivirus</taxon>
        <taxon>Burquivirus flavolapense</taxon>
    </lineage>
</organism>
<keyword evidence="2" id="KW-1185">Reference proteome</keyword>
<dbReference type="KEGG" id="vg:26131771"/>
<sequence length="63" mass="7049">MALILFECSLSYTRTSTPPPFDPRQVFLEPIRCIGGRWGQYFLVGGAIQRFGWEINLTGVKGG</sequence>
<evidence type="ECO:0000313" key="1">
    <source>
        <dbReference type="EMBL" id="AIW01884.1"/>
    </source>
</evidence>
<gene>
    <name evidence="1" type="ORF">YSLV5_ORF26</name>
</gene>